<evidence type="ECO:0000313" key="2">
    <source>
        <dbReference type="Proteomes" id="UP001049176"/>
    </source>
</evidence>
<evidence type="ECO:0000313" key="1">
    <source>
        <dbReference type="EMBL" id="KAG7088940.1"/>
    </source>
</evidence>
<dbReference type="AlphaFoldDB" id="A0A9P7UPF0"/>
<reference evidence="1" key="1">
    <citation type="journal article" date="2021" name="Genome Biol. Evol.">
        <title>The assembled and annotated genome of the fairy-ring fungus Marasmius oreades.</title>
        <authorList>
            <person name="Hiltunen M."/>
            <person name="Ament-Velasquez S.L."/>
            <person name="Johannesson H."/>
        </authorList>
    </citation>
    <scope>NUCLEOTIDE SEQUENCE</scope>
    <source>
        <strain evidence="1">03SP1</strain>
    </source>
</reference>
<dbReference type="RefSeq" id="XP_043005411.1">
    <property type="nucleotide sequence ID" value="XM_043158041.1"/>
</dbReference>
<proteinExistence type="predicted"/>
<dbReference type="Proteomes" id="UP001049176">
    <property type="component" value="Chromosome 8"/>
</dbReference>
<dbReference type="GeneID" id="66081960"/>
<sequence>MPSFFPNARNFTFQSASFSNAQRDIVIDNANPSTTHNHYTTNHYVTTITTIAVWRLDERKIKLQNLLQAPRSILRRFVRRIFRNGLLKRAKNRAAMGMEDLLALTVITIESAGRLTLNIIKHFLSPLSHVLQFLSNTLIAFLELSFSQSLLVSSFSTVSAHMYSPQSVNTKLRQEF</sequence>
<name>A0A9P7UPF0_9AGAR</name>
<comment type="caution">
    <text evidence="1">The sequence shown here is derived from an EMBL/GenBank/DDBJ whole genome shotgun (WGS) entry which is preliminary data.</text>
</comment>
<protein>
    <submittedName>
        <fullName evidence="1">Uncharacterized protein</fullName>
    </submittedName>
</protein>
<gene>
    <name evidence="1" type="ORF">E1B28_012885</name>
</gene>
<accession>A0A9P7UPF0</accession>
<keyword evidence="2" id="KW-1185">Reference proteome</keyword>
<dbReference type="KEGG" id="more:E1B28_012885"/>
<dbReference type="EMBL" id="CM032188">
    <property type="protein sequence ID" value="KAG7088940.1"/>
    <property type="molecule type" value="Genomic_DNA"/>
</dbReference>
<organism evidence="1 2">
    <name type="scientific">Marasmius oreades</name>
    <name type="common">fairy-ring Marasmius</name>
    <dbReference type="NCBI Taxonomy" id="181124"/>
    <lineage>
        <taxon>Eukaryota</taxon>
        <taxon>Fungi</taxon>
        <taxon>Dikarya</taxon>
        <taxon>Basidiomycota</taxon>
        <taxon>Agaricomycotina</taxon>
        <taxon>Agaricomycetes</taxon>
        <taxon>Agaricomycetidae</taxon>
        <taxon>Agaricales</taxon>
        <taxon>Marasmiineae</taxon>
        <taxon>Marasmiaceae</taxon>
        <taxon>Marasmius</taxon>
    </lineage>
</organism>